<comment type="similarity">
    <text evidence="6">Belongs to the acetyltransferase family. NAA60 subfamily.</text>
</comment>
<name>A0A024TIW7_9STRA</name>
<dbReference type="AlphaFoldDB" id="A0A024TIW7"/>
<gene>
    <name evidence="12" type="ORF">H310_12053</name>
</gene>
<dbReference type="EMBL" id="KI913987">
    <property type="protein sequence ID" value="ETV93993.1"/>
    <property type="molecule type" value="Genomic_DNA"/>
</dbReference>
<reference evidence="12" key="1">
    <citation type="submission" date="2013-12" db="EMBL/GenBank/DDBJ databases">
        <title>The Genome Sequence of Aphanomyces invadans NJM9701.</title>
        <authorList>
            <consortium name="The Broad Institute Genomics Platform"/>
            <person name="Russ C."/>
            <person name="Tyler B."/>
            <person name="van West P."/>
            <person name="Dieguez-Uribeondo J."/>
            <person name="Young S.K."/>
            <person name="Zeng Q."/>
            <person name="Gargeya S."/>
            <person name="Fitzgerald M."/>
            <person name="Abouelleil A."/>
            <person name="Alvarado L."/>
            <person name="Chapman S.B."/>
            <person name="Gainer-Dewar J."/>
            <person name="Goldberg J."/>
            <person name="Griggs A."/>
            <person name="Gujja S."/>
            <person name="Hansen M."/>
            <person name="Howarth C."/>
            <person name="Imamovic A."/>
            <person name="Ireland A."/>
            <person name="Larimer J."/>
            <person name="McCowan C."/>
            <person name="Murphy C."/>
            <person name="Pearson M."/>
            <person name="Poon T.W."/>
            <person name="Priest M."/>
            <person name="Roberts A."/>
            <person name="Saif S."/>
            <person name="Shea T."/>
            <person name="Sykes S."/>
            <person name="Wortman J."/>
            <person name="Nusbaum C."/>
            <person name="Birren B."/>
        </authorList>
    </citation>
    <scope>NUCLEOTIDE SEQUENCE [LARGE SCALE GENOMIC DNA]</scope>
    <source>
        <strain evidence="12">NJM9701</strain>
    </source>
</reference>
<feature type="domain" description="N-acetyltransferase" evidence="11">
    <location>
        <begin position="12"/>
        <end position="181"/>
    </location>
</feature>
<dbReference type="GO" id="GO:0004402">
    <property type="term" value="F:histone acetyltransferase activity"/>
    <property type="evidence" value="ECO:0007669"/>
    <property type="project" value="TreeGrafter"/>
</dbReference>
<dbReference type="PROSITE" id="PS51186">
    <property type="entry name" value="GNAT"/>
    <property type="match status" value="1"/>
</dbReference>
<dbReference type="GO" id="GO:0120518">
    <property type="term" value="F:protein N-terminal-methionine acetyltransferase activity"/>
    <property type="evidence" value="ECO:0007669"/>
    <property type="project" value="UniProtKB-EC"/>
</dbReference>
<dbReference type="GO" id="GO:0000139">
    <property type="term" value="C:Golgi membrane"/>
    <property type="evidence" value="ECO:0007669"/>
    <property type="project" value="TreeGrafter"/>
</dbReference>
<evidence type="ECO:0000256" key="10">
    <source>
        <dbReference type="ARBA" id="ARBA00048848"/>
    </source>
</evidence>
<evidence type="ECO:0000256" key="4">
    <source>
        <dbReference type="ARBA" id="ARBA00022853"/>
    </source>
</evidence>
<dbReference type="PANTHER" id="PTHR14744:SF15">
    <property type="entry name" value="N-ALPHA-ACETYLTRANSFERASE 60"/>
    <property type="match status" value="1"/>
</dbReference>
<dbReference type="InterPro" id="IPR045141">
    <property type="entry name" value="NAA60-like"/>
</dbReference>
<dbReference type="GeneID" id="20089103"/>
<keyword evidence="3" id="KW-0159">Chromosome partition</keyword>
<keyword evidence="2" id="KW-0808">Transferase</keyword>
<dbReference type="Gene3D" id="3.40.630.30">
    <property type="match status" value="1"/>
</dbReference>
<dbReference type="GO" id="GO:0007059">
    <property type="term" value="P:chromosome segregation"/>
    <property type="evidence" value="ECO:0007669"/>
    <property type="project" value="UniProtKB-KW"/>
</dbReference>
<dbReference type="Pfam" id="PF00583">
    <property type="entry name" value="Acetyltransf_1"/>
    <property type="match status" value="1"/>
</dbReference>
<protein>
    <recommendedName>
        <fullName evidence="8">N-alpha-acetyltransferase 60</fullName>
        <ecNumber evidence="7">2.3.1.259</ecNumber>
        <ecNumber evidence="1">2.3.1.48</ecNumber>
    </recommendedName>
</protein>
<sequence length="220" mass="25360">MEGSRPDDESAILLRQLESRDTGQLQALHEDWFPIRYNESFYRNAGQGRWENGEPLFTQVAVYRPSDDIVGAVTAQIQRCDDAEDKSLIQTKDGTLMYILTLGARQDFRRKGIASVLLNTCIHEAKANPSCRALYLHVKADNGKAIRFYEKNGFQRLRFLEEYYFIDGKNHHAYLYILYVNGGAPPNKWFDLFARPLSLFVDFWHKLFGDAPDEKAESIV</sequence>
<evidence type="ECO:0000313" key="12">
    <source>
        <dbReference type="EMBL" id="ETV93993.1"/>
    </source>
</evidence>
<evidence type="ECO:0000259" key="11">
    <source>
        <dbReference type="PROSITE" id="PS51186"/>
    </source>
</evidence>
<evidence type="ECO:0000256" key="2">
    <source>
        <dbReference type="ARBA" id="ARBA00022679"/>
    </source>
</evidence>
<comment type="catalytic activity">
    <reaction evidence="10">
        <text>N-terminal L-methionyl-[transmembrane protein] + acetyl-CoA = N-terminal N(alpha)-acetyl-L-methionyl-[transmembrane protein] + CoA + H(+)</text>
        <dbReference type="Rhea" id="RHEA:50604"/>
        <dbReference type="Rhea" id="RHEA-COMP:12745"/>
        <dbReference type="Rhea" id="RHEA-COMP:12746"/>
        <dbReference type="ChEBI" id="CHEBI:15378"/>
        <dbReference type="ChEBI" id="CHEBI:57287"/>
        <dbReference type="ChEBI" id="CHEBI:57288"/>
        <dbReference type="ChEBI" id="CHEBI:64731"/>
        <dbReference type="ChEBI" id="CHEBI:133414"/>
        <dbReference type="EC" id="2.3.1.259"/>
    </reaction>
</comment>
<evidence type="ECO:0000256" key="8">
    <source>
        <dbReference type="ARBA" id="ARBA00026144"/>
    </source>
</evidence>
<accession>A0A024TIW7</accession>
<evidence type="ECO:0000256" key="7">
    <source>
        <dbReference type="ARBA" id="ARBA00026111"/>
    </source>
</evidence>
<organism evidence="12">
    <name type="scientific">Aphanomyces invadans</name>
    <dbReference type="NCBI Taxonomy" id="157072"/>
    <lineage>
        <taxon>Eukaryota</taxon>
        <taxon>Sar</taxon>
        <taxon>Stramenopiles</taxon>
        <taxon>Oomycota</taxon>
        <taxon>Saprolegniomycetes</taxon>
        <taxon>Saprolegniales</taxon>
        <taxon>Verrucalvaceae</taxon>
        <taxon>Aphanomyces</taxon>
    </lineage>
</organism>
<dbReference type="SUPFAM" id="SSF55729">
    <property type="entry name" value="Acyl-CoA N-acyltransferases (Nat)"/>
    <property type="match status" value="1"/>
</dbReference>
<evidence type="ECO:0000256" key="3">
    <source>
        <dbReference type="ARBA" id="ARBA00022829"/>
    </source>
</evidence>
<dbReference type="EC" id="2.3.1.48" evidence="1"/>
<dbReference type="STRING" id="157072.A0A024TIW7"/>
<comment type="catalytic activity">
    <reaction evidence="9">
        <text>L-lysyl-[protein] + acetyl-CoA = N(6)-acetyl-L-lysyl-[protein] + CoA + H(+)</text>
        <dbReference type="Rhea" id="RHEA:45948"/>
        <dbReference type="Rhea" id="RHEA-COMP:9752"/>
        <dbReference type="Rhea" id="RHEA-COMP:10731"/>
        <dbReference type="ChEBI" id="CHEBI:15378"/>
        <dbReference type="ChEBI" id="CHEBI:29969"/>
        <dbReference type="ChEBI" id="CHEBI:57287"/>
        <dbReference type="ChEBI" id="CHEBI:57288"/>
        <dbReference type="ChEBI" id="CHEBI:61930"/>
        <dbReference type="EC" id="2.3.1.48"/>
    </reaction>
</comment>
<evidence type="ECO:0000256" key="5">
    <source>
        <dbReference type="ARBA" id="ARBA00023315"/>
    </source>
</evidence>
<dbReference type="eggNOG" id="KOG3138">
    <property type="taxonomic scope" value="Eukaryota"/>
</dbReference>
<evidence type="ECO:0000256" key="1">
    <source>
        <dbReference type="ARBA" id="ARBA00013184"/>
    </source>
</evidence>
<proteinExistence type="inferred from homology"/>
<evidence type="ECO:0000256" key="9">
    <source>
        <dbReference type="ARBA" id="ARBA00048017"/>
    </source>
</evidence>
<dbReference type="RefSeq" id="XP_008877196.1">
    <property type="nucleotide sequence ID" value="XM_008878974.1"/>
</dbReference>
<evidence type="ECO:0000256" key="6">
    <source>
        <dbReference type="ARBA" id="ARBA00025774"/>
    </source>
</evidence>
<dbReference type="EC" id="2.3.1.259" evidence="7"/>
<dbReference type="CDD" id="cd04301">
    <property type="entry name" value="NAT_SF"/>
    <property type="match status" value="1"/>
</dbReference>
<dbReference type="OrthoDB" id="47374at2759"/>
<keyword evidence="5" id="KW-0012">Acyltransferase</keyword>
<dbReference type="PANTHER" id="PTHR14744">
    <property type="entry name" value="N-ALPHA-ACETYLTRANSFERASE 60"/>
    <property type="match status" value="1"/>
</dbReference>
<dbReference type="InterPro" id="IPR016181">
    <property type="entry name" value="Acyl_CoA_acyltransferase"/>
</dbReference>
<dbReference type="InterPro" id="IPR000182">
    <property type="entry name" value="GNAT_dom"/>
</dbReference>
<keyword evidence="4" id="KW-0156">Chromatin regulator</keyword>
<dbReference type="VEuPathDB" id="FungiDB:H310_12053"/>